<feature type="transmembrane region" description="Helical" evidence="9">
    <location>
        <begin position="158"/>
        <end position="181"/>
    </location>
</feature>
<dbReference type="Pfam" id="PF07730">
    <property type="entry name" value="HisKA_3"/>
    <property type="match status" value="1"/>
</dbReference>
<feature type="domain" description="Signal transduction histidine kinase subgroup 3 dimerisation and phosphoacceptor" evidence="10">
    <location>
        <begin position="218"/>
        <end position="284"/>
    </location>
</feature>
<evidence type="ECO:0000256" key="3">
    <source>
        <dbReference type="ARBA" id="ARBA00022553"/>
    </source>
</evidence>
<evidence type="ECO:0000313" key="13">
    <source>
        <dbReference type="Proteomes" id="UP001224433"/>
    </source>
</evidence>
<evidence type="ECO:0000259" key="10">
    <source>
        <dbReference type="Pfam" id="PF07730"/>
    </source>
</evidence>
<dbReference type="InterPro" id="IPR036890">
    <property type="entry name" value="HATPase_C_sf"/>
</dbReference>
<keyword evidence="9" id="KW-0812">Transmembrane</keyword>
<feature type="transmembrane region" description="Helical" evidence="9">
    <location>
        <begin position="12"/>
        <end position="32"/>
    </location>
</feature>
<name>A0ABY9JGE5_9ACTN</name>
<accession>A0ABY9JGE5</accession>
<dbReference type="RefSeq" id="WP_147964342.1">
    <property type="nucleotide sequence ID" value="NZ_CP120983.1"/>
</dbReference>
<keyword evidence="8" id="KW-0902">Two-component regulatory system</keyword>
<dbReference type="Pfam" id="PF13796">
    <property type="entry name" value="Sensor"/>
    <property type="match status" value="1"/>
</dbReference>
<evidence type="ECO:0000256" key="2">
    <source>
        <dbReference type="ARBA" id="ARBA00012438"/>
    </source>
</evidence>
<evidence type="ECO:0000256" key="1">
    <source>
        <dbReference type="ARBA" id="ARBA00000085"/>
    </source>
</evidence>
<evidence type="ECO:0000256" key="6">
    <source>
        <dbReference type="ARBA" id="ARBA00022777"/>
    </source>
</evidence>
<feature type="transmembrane region" description="Helical" evidence="9">
    <location>
        <begin position="101"/>
        <end position="134"/>
    </location>
</feature>
<gene>
    <name evidence="12" type="ORF">P8A20_25365</name>
</gene>
<evidence type="ECO:0000256" key="5">
    <source>
        <dbReference type="ARBA" id="ARBA00022741"/>
    </source>
</evidence>
<sequence>MSSWPWRALGYLSSGAVVVFLIMGAAMNGMLFTEKLPGYAQLIAWILLAAVLGMPVASAERLRLRMVDSDPVGNPHTAPDEPGLKAWLRFRVGEAATWREFSYVIALTAVLPLIDFGGALLAGSVLVLIAAPFLEPFVDLGPLIVFGYWDVSTPLDRALLVLLGLALLLPAAYTVIALAAARMSFVRLLLAPRESESAARVQDLTRSRIRLTDAFEAERKRIERDLHDGAQQRVVGLIMTLGLLEHGLHEEQSDRARLVAKARKQAEGVLAELRELIRGIHPQLLTDRGIAAAVAEIADRSPVPVHVDIILPQRLVPAVETVAYFAVQEALTNVVKHSCARVAQVTGRREGNHLVLRVGDNGVGGALPKDSRGLQGLADRVAVVGGGIKLFSPPGGPTELVVELPWRTPDSA</sequence>
<proteinExistence type="predicted"/>
<dbReference type="EMBL" id="CP120983">
    <property type="protein sequence ID" value="WLQ66698.1"/>
    <property type="molecule type" value="Genomic_DNA"/>
</dbReference>
<evidence type="ECO:0000256" key="8">
    <source>
        <dbReference type="ARBA" id="ARBA00023012"/>
    </source>
</evidence>
<dbReference type="InterPro" id="IPR025828">
    <property type="entry name" value="Put_sensor_dom"/>
</dbReference>
<keyword evidence="3" id="KW-0597">Phosphoprotein</keyword>
<keyword evidence="9" id="KW-0472">Membrane</keyword>
<evidence type="ECO:0000313" key="12">
    <source>
        <dbReference type="EMBL" id="WLQ66698.1"/>
    </source>
</evidence>
<reference evidence="12 13" key="1">
    <citation type="submission" date="2023-03" db="EMBL/GenBank/DDBJ databases">
        <title>Isolation and description of six Streptomyces strains from soil environments, able to metabolize different microbial glucans.</title>
        <authorList>
            <person name="Widen T."/>
            <person name="Larsbrink J."/>
        </authorList>
    </citation>
    <scope>NUCLEOTIDE SEQUENCE [LARGE SCALE GENOMIC DNA]</scope>
    <source>
        <strain evidence="12 13">Alt3</strain>
    </source>
</reference>
<dbReference type="PANTHER" id="PTHR24421">
    <property type="entry name" value="NITRATE/NITRITE SENSOR PROTEIN NARX-RELATED"/>
    <property type="match status" value="1"/>
</dbReference>
<dbReference type="Gene3D" id="1.20.5.1930">
    <property type="match status" value="1"/>
</dbReference>
<dbReference type="SUPFAM" id="SSF55874">
    <property type="entry name" value="ATPase domain of HSP90 chaperone/DNA topoisomerase II/histidine kinase"/>
    <property type="match status" value="1"/>
</dbReference>
<feature type="domain" description="Putative sensor" evidence="11">
    <location>
        <begin position="45"/>
        <end position="190"/>
    </location>
</feature>
<keyword evidence="6" id="KW-0418">Kinase</keyword>
<dbReference type="InterPro" id="IPR050482">
    <property type="entry name" value="Sensor_HK_TwoCompSys"/>
</dbReference>
<dbReference type="Proteomes" id="UP001224433">
    <property type="component" value="Chromosome"/>
</dbReference>
<dbReference type="Gene3D" id="3.30.565.10">
    <property type="entry name" value="Histidine kinase-like ATPase, C-terminal domain"/>
    <property type="match status" value="1"/>
</dbReference>
<feature type="transmembrane region" description="Helical" evidence="9">
    <location>
        <begin position="38"/>
        <end position="57"/>
    </location>
</feature>
<organism evidence="12 13">
    <name type="scientific">Streptomyces glycanivorans</name>
    <dbReference type="NCBI Taxonomy" id="3033808"/>
    <lineage>
        <taxon>Bacteria</taxon>
        <taxon>Bacillati</taxon>
        <taxon>Actinomycetota</taxon>
        <taxon>Actinomycetes</taxon>
        <taxon>Kitasatosporales</taxon>
        <taxon>Streptomycetaceae</taxon>
        <taxon>Streptomyces</taxon>
    </lineage>
</organism>
<evidence type="ECO:0000256" key="9">
    <source>
        <dbReference type="SAM" id="Phobius"/>
    </source>
</evidence>
<dbReference type="CDD" id="cd16917">
    <property type="entry name" value="HATPase_UhpB-NarQ-NarX-like"/>
    <property type="match status" value="1"/>
</dbReference>
<keyword evidence="13" id="KW-1185">Reference proteome</keyword>
<evidence type="ECO:0000256" key="7">
    <source>
        <dbReference type="ARBA" id="ARBA00022840"/>
    </source>
</evidence>
<keyword evidence="5" id="KW-0547">Nucleotide-binding</keyword>
<protein>
    <recommendedName>
        <fullName evidence="2">histidine kinase</fullName>
        <ecNumber evidence="2">2.7.13.3</ecNumber>
    </recommendedName>
</protein>
<comment type="catalytic activity">
    <reaction evidence="1">
        <text>ATP + protein L-histidine = ADP + protein N-phospho-L-histidine.</text>
        <dbReference type="EC" id="2.7.13.3"/>
    </reaction>
</comment>
<keyword evidence="4" id="KW-0808">Transferase</keyword>
<keyword evidence="9" id="KW-1133">Transmembrane helix</keyword>
<evidence type="ECO:0000259" key="11">
    <source>
        <dbReference type="Pfam" id="PF13796"/>
    </source>
</evidence>
<evidence type="ECO:0000256" key="4">
    <source>
        <dbReference type="ARBA" id="ARBA00022679"/>
    </source>
</evidence>
<keyword evidence="7" id="KW-0067">ATP-binding</keyword>
<dbReference type="InterPro" id="IPR011712">
    <property type="entry name" value="Sig_transdc_His_kin_sub3_dim/P"/>
</dbReference>
<dbReference type="PANTHER" id="PTHR24421:SF10">
    <property type="entry name" value="NITRATE_NITRITE SENSOR PROTEIN NARQ"/>
    <property type="match status" value="1"/>
</dbReference>
<dbReference type="EC" id="2.7.13.3" evidence="2"/>